<dbReference type="PANTHER" id="PTHR14549:SF2">
    <property type="entry name" value="TRANSMEMBRANE PROTEIN 223"/>
    <property type="match status" value="1"/>
</dbReference>
<accession>A0ABR0Y1T2</accession>
<dbReference type="EMBL" id="JAHFZB010000057">
    <property type="protein sequence ID" value="KAK6466371.1"/>
    <property type="molecule type" value="Genomic_DNA"/>
</dbReference>
<dbReference type="InterPro" id="IPR045325">
    <property type="entry name" value="TMEM70/TMEM186/TMEM223"/>
</dbReference>
<gene>
    <name evidence="2" type="ORF">HHUSO_G36412</name>
</gene>
<evidence type="ECO:0000313" key="2">
    <source>
        <dbReference type="EMBL" id="KAK6466371.1"/>
    </source>
</evidence>
<organism evidence="2 3">
    <name type="scientific">Huso huso</name>
    <name type="common">Beluga</name>
    <name type="synonym">Acipenser huso</name>
    <dbReference type="NCBI Taxonomy" id="61971"/>
    <lineage>
        <taxon>Eukaryota</taxon>
        <taxon>Metazoa</taxon>
        <taxon>Chordata</taxon>
        <taxon>Craniata</taxon>
        <taxon>Vertebrata</taxon>
        <taxon>Euteleostomi</taxon>
        <taxon>Actinopterygii</taxon>
        <taxon>Chondrostei</taxon>
        <taxon>Acipenseriformes</taxon>
        <taxon>Acipenseridae</taxon>
        <taxon>Huso</taxon>
    </lineage>
</organism>
<dbReference type="PANTHER" id="PTHR14549">
    <property type="entry name" value="TRANSMEMBRANE PROTEIN 223"/>
    <property type="match status" value="1"/>
</dbReference>
<dbReference type="Proteomes" id="UP001369086">
    <property type="component" value="Unassembled WGS sequence"/>
</dbReference>
<keyword evidence="1" id="KW-0812">Transmembrane</keyword>
<evidence type="ECO:0000256" key="1">
    <source>
        <dbReference type="SAM" id="Phobius"/>
    </source>
</evidence>
<comment type="caution">
    <text evidence="2">The sequence shown here is derived from an EMBL/GenBank/DDBJ whole genome shotgun (WGS) entry which is preliminary data.</text>
</comment>
<proteinExistence type="predicted"/>
<feature type="transmembrane region" description="Helical" evidence="1">
    <location>
        <begin position="180"/>
        <end position="200"/>
    </location>
</feature>
<evidence type="ECO:0000313" key="3">
    <source>
        <dbReference type="Proteomes" id="UP001369086"/>
    </source>
</evidence>
<protein>
    <submittedName>
        <fullName evidence="2">Transmembrane protein 223-like</fullName>
    </submittedName>
</protein>
<keyword evidence="3" id="KW-1185">Reference proteome</keyword>
<dbReference type="Pfam" id="PF06979">
    <property type="entry name" value="TMEM70"/>
    <property type="match status" value="1"/>
</dbReference>
<feature type="transmembrane region" description="Helical" evidence="1">
    <location>
        <begin position="238"/>
        <end position="259"/>
    </location>
</feature>
<keyword evidence="1" id="KW-1133">Transmembrane helix</keyword>
<dbReference type="InterPro" id="IPR026100">
    <property type="entry name" value="Tmem223"/>
</dbReference>
<name>A0ABR0Y1T2_HUSHU</name>
<sequence length="344" mass="37987">MVWFFLASSFCRKSFLQNVYFAGRSVTKSVDTTFCCTASKPSTRESVSQCFYALQRVTRREIIDQNCFASAARRFFTQNHVSGLISATTRVTNCSSVAPTSTSTNACRWRSLLSNRSAILKKANNGVSLNNALSSCIVTRLGSCIGRTRFHSGAVGRAVSTAVSKDVVLFEHDKRTFFRLLGFFCAGQFLFWISLAHFAFTSLKDTGYRETVITDDAGKNLPKLGGVSLNLGSSKWRYGFTVSCLTVGTVILVAGSAFARRSVSRVLLHRGGQEVTFTTYYPFGGTSSFSAPLRHVSCVAHRAEVPSMIPIRVKGHALYFLLDKQGRFHNPRLFDVTVGAYRKL</sequence>
<reference evidence="2 3" key="1">
    <citation type="submission" date="2021-05" db="EMBL/GenBank/DDBJ databases">
        <authorList>
            <person name="Zahm M."/>
            <person name="Klopp C."/>
            <person name="Cabau C."/>
            <person name="Kuhl H."/>
            <person name="Suciu R."/>
            <person name="Ciorpac M."/>
            <person name="Holostenco D."/>
            <person name="Gessner J."/>
            <person name="Wuertz S."/>
            <person name="Hohne C."/>
            <person name="Stock M."/>
            <person name="Gislard M."/>
            <person name="Lluch J."/>
            <person name="Milhes M."/>
            <person name="Lampietro C."/>
            <person name="Lopez Roques C."/>
            <person name="Donnadieu C."/>
            <person name="Du K."/>
            <person name="Schartl M."/>
            <person name="Guiguen Y."/>
        </authorList>
    </citation>
    <scope>NUCLEOTIDE SEQUENCE [LARGE SCALE GENOMIC DNA]</scope>
    <source>
        <strain evidence="2">Hh-F2</strain>
        <tissue evidence="2">Blood</tissue>
    </source>
</reference>
<keyword evidence="1" id="KW-0472">Membrane</keyword>